<keyword evidence="11" id="KW-1185">Reference proteome</keyword>
<sequence length="358" mass="37932">MIKNRPLRLVVADDSALARQLLVALLEQAGGIEVVGEAADGQQAIELVRRHQPDLLTLDLNMPVMDGLQTIATLMHTKALPILVVSSEADAQRAYQALELGALEVIPKPEVSTAEAEEFIRQVRLLAGIPMITRTRRASAAPLPVAHSVALLPSSQPQTQRLVVIASSTGGPQALALILRQLPADFPAPILIAQHMSDGFVEGLALWLNSHTPLHVSVAEDGQLPCAGQVYLSPSESHLVVSQQGHLALLARQQKDIYRPSCDALLLSVAEVFQQRAIGVILTGMGQDGAAGLLAVHQAGGLTLAQDEASSVIFGMNQQAIERGGVDQVLPVTALAEALQVAVRQTPALYRLMACQGG</sequence>
<feature type="active site" evidence="5 6">
    <location>
        <position position="288"/>
    </location>
</feature>
<dbReference type="NCBIfam" id="NF001965">
    <property type="entry name" value="PRK00742.1"/>
    <property type="match status" value="1"/>
</dbReference>
<comment type="domain">
    <text evidence="5">Contains a C-terminal catalytic domain, and an N-terminal region which modulates catalytic activity.</text>
</comment>
<dbReference type="InterPro" id="IPR000673">
    <property type="entry name" value="Sig_transdc_resp-reg_Me-estase"/>
</dbReference>
<dbReference type="PROSITE" id="PS50122">
    <property type="entry name" value="CHEB"/>
    <property type="match status" value="1"/>
</dbReference>
<keyword evidence="2 5" id="KW-0145">Chemotaxis</keyword>
<keyword evidence="10" id="KW-0808">Transferase</keyword>
<evidence type="ECO:0000256" key="1">
    <source>
        <dbReference type="ARBA" id="ARBA00022490"/>
    </source>
</evidence>
<dbReference type="Pfam" id="PF00072">
    <property type="entry name" value="Response_reg"/>
    <property type="match status" value="1"/>
</dbReference>
<evidence type="ECO:0000256" key="4">
    <source>
        <dbReference type="ARBA" id="ARBA00048267"/>
    </source>
</evidence>
<comment type="PTM">
    <text evidence="5">Phosphorylated by CheA. Phosphorylation of the N-terminal regulatory domain activates the methylesterase activity.</text>
</comment>
<feature type="active site" evidence="5 6">
    <location>
        <position position="168"/>
    </location>
</feature>
<reference evidence="10 11" key="1">
    <citation type="submission" date="2024-02" db="EMBL/GenBank/DDBJ databases">
        <title>Marinospirillum sp. MEB 164 isolated from Lonar lake sediment.</title>
        <authorList>
            <person name="Joshi A."/>
            <person name="Thite S."/>
        </authorList>
    </citation>
    <scope>NUCLEOTIDE SEQUENCE [LARGE SCALE GENOMIC DNA]</scope>
    <source>
        <strain evidence="10 11">MEB164</strain>
    </source>
</reference>
<evidence type="ECO:0000256" key="5">
    <source>
        <dbReference type="HAMAP-Rule" id="MF_00099"/>
    </source>
</evidence>
<comment type="catalytic activity">
    <reaction evidence="5">
        <text>L-glutaminyl-[protein] + H2O = L-glutamyl-[protein] + NH4(+)</text>
        <dbReference type="Rhea" id="RHEA:16441"/>
        <dbReference type="Rhea" id="RHEA-COMP:10207"/>
        <dbReference type="Rhea" id="RHEA-COMP:10208"/>
        <dbReference type="ChEBI" id="CHEBI:15377"/>
        <dbReference type="ChEBI" id="CHEBI:28938"/>
        <dbReference type="ChEBI" id="CHEBI:29973"/>
        <dbReference type="ChEBI" id="CHEBI:30011"/>
        <dbReference type="EC" id="3.5.1.44"/>
    </reaction>
</comment>
<feature type="domain" description="CheB-type methylesterase" evidence="9">
    <location>
        <begin position="157"/>
        <end position="346"/>
    </location>
</feature>
<dbReference type="Gene3D" id="3.40.50.2300">
    <property type="match status" value="1"/>
</dbReference>
<evidence type="ECO:0000256" key="6">
    <source>
        <dbReference type="PROSITE-ProRule" id="PRU00050"/>
    </source>
</evidence>
<dbReference type="Pfam" id="PF01339">
    <property type="entry name" value="CheB_methylest"/>
    <property type="match status" value="1"/>
</dbReference>
<dbReference type="HAMAP" id="MF_00099">
    <property type="entry name" value="CheB_chemtxs"/>
    <property type="match status" value="1"/>
</dbReference>
<dbReference type="EC" id="3.1.1.61" evidence="5"/>
<dbReference type="GO" id="GO:0008168">
    <property type="term" value="F:methyltransferase activity"/>
    <property type="evidence" value="ECO:0007669"/>
    <property type="project" value="UniProtKB-KW"/>
</dbReference>
<dbReference type="GO" id="GO:0008984">
    <property type="term" value="F:protein-glutamate methylesterase activity"/>
    <property type="evidence" value="ECO:0007669"/>
    <property type="project" value="UniProtKB-EC"/>
</dbReference>
<feature type="modified residue" description="4-aspartylphosphate" evidence="5 7">
    <location>
        <position position="59"/>
    </location>
</feature>
<dbReference type="Proteomes" id="UP001621714">
    <property type="component" value="Unassembled WGS sequence"/>
</dbReference>
<dbReference type="InterPro" id="IPR008248">
    <property type="entry name" value="CheB-like"/>
</dbReference>
<evidence type="ECO:0000313" key="10">
    <source>
        <dbReference type="EMBL" id="MFK7160771.1"/>
    </source>
</evidence>
<keyword evidence="1 5" id="KW-0963">Cytoplasm</keyword>
<feature type="active site" evidence="5 6">
    <location>
        <position position="195"/>
    </location>
</feature>
<keyword evidence="3 5" id="KW-0378">Hydrolase</keyword>
<dbReference type="EMBL" id="JBANFI010000004">
    <property type="protein sequence ID" value="MFK7160771.1"/>
    <property type="molecule type" value="Genomic_DNA"/>
</dbReference>
<dbReference type="CDD" id="cd17541">
    <property type="entry name" value="REC_CheB-like"/>
    <property type="match status" value="1"/>
</dbReference>
<dbReference type="InterPro" id="IPR011006">
    <property type="entry name" value="CheY-like_superfamily"/>
</dbReference>
<comment type="caution">
    <text evidence="10">The sequence shown here is derived from an EMBL/GenBank/DDBJ whole genome shotgun (WGS) entry which is preliminary data.</text>
</comment>
<evidence type="ECO:0000259" key="9">
    <source>
        <dbReference type="PROSITE" id="PS50122"/>
    </source>
</evidence>
<comment type="subcellular location">
    <subcellularLocation>
        <location evidence="5">Cytoplasm</location>
    </subcellularLocation>
</comment>
<evidence type="ECO:0000256" key="3">
    <source>
        <dbReference type="ARBA" id="ARBA00022801"/>
    </source>
</evidence>
<dbReference type="GO" id="GO:0032259">
    <property type="term" value="P:methylation"/>
    <property type="evidence" value="ECO:0007669"/>
    <property type="project" value="UniProtKB-KW"/>
</dbReference>
<feature type="domain" description="Response regulatory" evidence="8">
    <location>
        <begin position="8"/>
        <end position="123"/>
    </location>
</feature>
<dbReference type="SMART" id="SM00448">
    <property type="entry name" value="REC"/>
    <property type="match status" value="1"/>
</dbReference>
<gene>
    <name evidence="5 10" type="primary">cheB</name>
    <name evidence="10" type="ORF">V6U78_06945</name>
</gene>
<dbReference type="CDD" id="cd16432">
    <property type="entry name" value="CheB_Rec"/>
    <property type="match status" value="1"/>
</dbReference>
<evidence type="ECO:0000256" key="7">
    <source>
        <dbReference type="PROSITE-ProRule" id="PRU00169"/>
    </source>
</evidence>
<dbReference type="PANTHER" id="PTHR42872:SF6">
    <property type="entry name" value="PROTEIN-GLUTAMATE METHYLESTERASE_PROTEIN-GLUTAMINE GLUTAMINASE"/>
    <property type="match status" value="1"/>
</dbReference>
<dbReference type="Gene3D" id="3.40.50.180">
    <property type="entry name" value="Methylesterase CheB, C-terminal domain"/>
    <property type="match status" value="1"/>
</dbReference>
<dbReference type="SUPFAM" id="SSF52172">
    <property type="entry name" value="CheY-like"/>
    <property type="match status" value="1"/>
</dbReference>
<dbReference type="EC" id="3.5.1.44" evidence="5"/>
<evidence type="ECO:0000256" key="2">
    <source>
        <dbReference type="ARBA" id="ARBA00022500"/>
    </source>
</evidence>
<evidence type="ECO:0000259" key="8">
    <source>
        <dbReference type="PROSITE" id="PS50110"/>
    </source>
</evidence>
<dbReference type="RefSeq" id="WP_405338815.1">
    <property type="nucleotide sequence ID" value="NZ_JBANFI010000004.1"/>
</dbReference>
<comment type="catalytic activity">
    <reaction evidence="4 5">
        <text>[protein]-L-glutamate 5-O-methyl ester + H2O = L-glutamyl-[protein] + methanol + H(+)</text>
        <dbReference type="Rhea" id="RHEA:23236"/>
        <dbReference type="Rhea" id="RHEA-COMP:10208"/>
        <dbReference type="Rhea" id="RHEA-COMP:10311"/>
        <dbReference type="ChEBI" id="CHEBI:15377"/>
        <dbReference type="ChEBI" id="CHEBI:15378"/>
        <dbReference type="ChEBI" id="CHEBI:17790"/>
        <dbReference type="ChEBI" id="CHEBI:29973"/>
        <dbReference type="ChEBI" id="CHEBI:82795"/>
        <dbReference type="EC" id="3.1.1.61"/>
    </reaction>
</comment>
<keyword evidence="10" id="KW-0489">Methyltransferase</keyword>
<keyword evidence="5 7" id="KW-0597">Phosphoprotein</keyword>
<dbReference type="PIRSF" id="PIRSF000876">
    <property type="entry name" value="RR_chemtxs_CheB"/>
    <property type="match status" value="1"/>
</dbReference>
<dbReference type="InterPro" id="IPR035909">
    <property type="entry name" value="CheB_C"/>
</dbReference>
<dbReference type="PROSITE" id="PS50110">
    <property type="entry name" value="RESPONSE_REGULATORY"/>
    <property type="match status" value="1"/>
</dbReference>
<evidence type="ECO:0000313" key="11">
    <source>
        <dbReference type="Proteomes" id="UP001621714"/>
    </source>
</evidence>
<proteinExistence type="inferred from homology"/>
<comment type="function">
    <text evidence="5">Involved in chemotaxis. Part of a chemotaxis signal transduction system that modulates chemotaxis in response to various stimuli. Catalyzes the demethylation of specific methylglutamate residues introduced into the chemoreceptors (methyl-accepting chemotaxis proteins or MCP) by CheR. Also mediates the irreversible deamidation of specific glutamine residues to glutamic acid.</text>
</comment>
<dbReference type="PANTHER" id="PTHR42872">
    <property type="entry name" value="PROTEIN-GLUTAMATE METHYLESTERASE/PROTEIN-GLUTAMINE GLUTAMINASE"/>
    <property type="match status" value="1"/>
</dbReference>
<protein>
    <recommendedName>
        <fullName evidence="5">Protein-glutamate methylesterase/protein-glutamine glutaminase</fullName>
        <ecNumber evidence="5">3.1.1.61</ecNumber>
        <ecNumber evidence="5">3.5.1.44</ecNumber>
    </recommendedName>
</protein>
<name>A0ABW8PWT9_9GAMM</name>
<comment type="similarity">
    <text evidence="5">Belongs to the CheB family.</text>
</comment>
<organism evidence="10 11">
    <name type="scientific">Marinospirillum alkalitolerans</name>
    <dbReference type="NCBI Taxonomy" id="3123374"/>
    <lineage>
        <taxon>Bacteria</taxon>
        <taxon>Pseudomonadati</taxon>
        <taxon>Pseudomonadota</taxon>
        <taxon>Gammaproteobacteria</taxon>
        <taxon>Oceanospirillales</taxon>
        <taxon>Oceanospirillaceae</taxon>
        <taxon>Marinospirillum</taxon>
    </lineage>
</organism>
<accession>A0ABW8PWT9</accession>
<dbReference type="InterPro" id="IPR001789">
    <property type="entry name" value="Sig_transdc_resp-reg_receiver"/>
</dbReference>
<dbReference type="SUPFAM" id="SSF52738">
    <property type="entry name" value="Methylesterase CheB, C-terminal domain"/>
    <property type="match status" value="1"/>
</dbReference>